<feature type="compositionally biased region" description="Low complexity" evidence="3">
    <location>
        <begin position="1"/>
        <end position="18"/>
    </location>
</feature>
<dbReference type="InterPro" id="IPR039298">
    <property type="entry name" value="ACOT13"/>
</dbReference>
<dbReference type="GO" id="GO:0047617">
    <property type="term" value="F:fatty acyl-CoA hydrolase activity"/>
    <property type="evidence" value="ECO:0007669"/>
    <property type="project" value="InterPro"/>
</dbReference>
<proteinExistence type="inferred from homology"/>
<dbReference type="SUPFAM" id="SSF54637">
    <property type="entry name" value="Thioesterase/thiol ester dehydrase-isomerase"/>
    <property type="match status" value="1"/>
</dbReference>
<keyword evidence="2" id="KW-0378">Hydrolase</keyword>
<evidence type="ECO:0000256" key="2">
    <source>
        <dbReference type="ARBA" id="ARBA00022801"/>
    </source>
</evidence>
<feature type="region of interest" description="Disordered" evidence="3">
    <location>
        <begin position="1"/>
        <end position="23"/>
    </location>
</feature>
<dbReference type="EMBL" id="OCNJ01000001">
    <property type="protein sequence ID" value="SOD91137.1"/>
    <property type="molecule type" value="Genomic_DNA"/>
</dbReference>
<protein>
    <submittedName>
        <fullName evidence="5">Uncharacterized domain 1-containing protein</fullName>
    </submittedName>
</protein>
<accession>A0A286G6F9</accession>
<sequence>MSSTVAVPPAGATPAAAPLQPRDPEWRARVERSFGLQGAMRTIGARIVLLEPGLCELALPYAEAVAQQQGFFHGGIIGTLGDSAGGYAGYSMMSADSEVLTTEYKLNLLSPAVGQWLVARGEVVKPGRTLTVTRVDVFVAEAPQEAPRKLCATLLQTLIRVDKPAGM</sequence>
<evidence type="ECO:0000313" key="6">
    <source>
        <dbReference type="Proteomes" id="UP000219621"/>
    </source>
</evidence>
<dbReference type="Proteomes" id="UP000219621">
    <property type="component" value="Unassembled WGS sequence"/>
</dbReference>
<dbReference type="RefSeq" id="WP_097277793.1">
    <property type="nucleotide sequence ID" value="NZ_OCNJ01000001.1"/>
</dbReference>
<evidence type="ECO:0000259" key="4">
    <source>
        <dbReference type="Pfam" id="PF03061"/>
    </source>
</evidence>
<dbReference type="PANTHER" id="PTHR21660:SF1">
    <property type="entry name" value="ACYL-COENZYME A THIOESTERASE 13"/>
    <property type="match status" value="1"/>
</dbReference>
<dbReference type="InterPro" id="IPR003736">
    <property type="entry name" value="PAAI_dom"/>
</dbReference>
<dbReference type="InterPro" id="IPR029069">
    <property type="entry name" value="HotDog_dom_sf"/>
</dbReference>
<feature type="domain" description="Thioesterase" evidence="4">
    <location>
        <begin position="69"/>
        <end position="141"/>
    </location>
</feature>
<dbReference type="InterPro" id="IPR006683">
    <property type="entry name" value="Thioestr_dom"/>
</dbReference>
<dbReference type="OrthoDB" id="9806185at2"/>
<gene>
    <name evidence="5" type="ORF">SAMN05421508_101827</name>
</gene>
<dbReference type="PANTHER" id="PTHR21660">
    <property type="entry name" value="THIOESTERASE SUPERFAMILY MEMBER-RELATED"/>
    <property type="match status" value="1"/>
</dbReference>
<reference evidence="5 6" key="1">
    <citation type="submission" date="2017-09" db="EMBL/GenBank/DDBJ databases">
        <authorList>
            <person name="Ehlers B."/>
            <person name="Leendertz F.H."/>
        </authorList>
    </citation>
    <scope>NUCLEOTIDE SEQUENCE [LARGE SCALE GENOMIC DNA]</scope>
    <source>
        <strain evidence="5 6">USBA 140</strain>
    </source>
</reference>
<dbReference type="Pfam" id="PF03061">
    <property type="entry name" value="4HBT"/>
    <property type="match status" value="1"/>
</dbReference>
<organism evidence="5 6">
    <name type="scientific">Caenispirillum bisanense</name>
    <dbReference type="NCBI Taxonomy" id="414052"/>
    <lineage>
        <taxon>Bacteria</taxon>
        <taxon>Pseudomonadati</taxon>
        <taxon>Pseudomonadota</taxon>
        <taxon>Alphaproteobacteria</taxon>
        <taxon>Rhodospirillales</taxon>
        <taxon>Novispirillaceae</taxon>
        <taxon>Caenispirillum</taxon>
    </lineage>
</organism>
<evidence type="ECO:0000256" key="1">
    <source>
        <dbReference type="ARBA" id="ARBA00008324"/>
    </source>
</evidence>
<dbReference type="Gene3D" id="3.10.129.10">
    <property type="entry name" value="Hotdog Thioesterase"/>
    <property type="match status" value="1"/>
</dbReference>
<name>A0A286G6F9_9PROT</name>
<dbReference type="AlphaFoldDB" id="A0A286G6F9"/>
<comment type="similarity">
    <text evidence="1">Belongs to the thioesterase PaaI family.</text>
</comment>
<dbReference type="NCBIfam" id="TIGR00369">
    <property type="entry name" value="unchar_dom_1"/>
    <property type="match status" value="1"/>
</dbReference>
<evidence type="ECO:0000313" key="5">
    <source>
        <dbReference type="EMBL" id="SOD91137.1"/>
    </source>
</evidence>
<keyword evidence="6" id="KW-1185">Reference proteome</keyword>
<evidence type="ECO:0000256" key="3">
    <source>
        <dbReference type="SAM" id="MobiDB-lite"/>
    </source>
</evidence>
<dbReference type="CDD" id="cd03443">
    <property type="entry name" value="PaaI_thioesterase"/>
    <property type="match status" value="1"/>
</dbReference>